<keyword evidence="6" id="KW-0812">Transmembrane</keyword>
<name>E5YAJ6_BILW3</name>
<evidence type="ECO:0000256" key="5">
    <source>
        <dbReference type="ARBA" id="ARBA00022519"/>
    </source>
</evidence>
<dbReference type="HOGENOM" id="CLU_1037561_0_0_7"/>
<evidence type="ECO:0000256" key="3">
    <source>
        <dbReference type="ARBA" id="ARBA00022448"/>
    </source>
</evidence>
<evidence type="ECO:0000256" key="4">
    <source>
        <dbReference type="ARBA" id="ARBA00022475"/>
    </source>
</evidence>
<dbReference type="Pfam" id="PF03544">
    <property type="entry name" value="TonB_C"/>
    <property type="match status" value="1"/>
</dbReference>
<evidence type="ECO:0000256" key="10">
    <source>
        <dbReference type="SAM" id="MobiDB-lite"/>
    </source>
</evidence>
<dbReference type="Gene3D" id="3.30.1150.10">
    <property type="match status" value="1"/>
</dbReference>
<dbReference type="STRING" id="563192.HMPREF0179_03217"/>
<keyword evidence="13" id="KW-1185">Reference proteome</keyword>
<dbReference type="GeneID" id="78084327"/>
<dbReference type="GO" id="GO:0055085">
    <property type="term" value="P:transmembrane transport"/>
    <property type="evidence" value="ECO:0007669"/>
    <property type="project" value="InterPro"/>
</dbReference>
<evidence type="ECO:0000256" key="7">
    <source>
        <dbReference type="ARBA" id="ARBA00022927"/>
    </source>
</evidence>
<dbReference type="AlphaFoldDB" id="E5YAJ6"/>
<dbReference type="PANTHER" id="PTHR33446">
    <property type="entry name" value="PROTEIN TONB-RELATED"/>
    <property type="match status" value="1"/>
</dbReference>
<organism evidence="12 13">
    <name type="scientific">Bilophila wadsworthia (strain 3_1_6)</name>
    <dbReference type="NCBI Taxonomy" id="563192"/>
    <lineage>
        <taxon>Bacteria</taxon>
        <taxon>Pseudomonadati</taxon>
        <taxon>Thermodesulfobacteriota</taxon>
        <taxon>Desulfovibrionia</taxon>
        <taxon>Desulfovibrionales</taxon>
        <taxon>Desulfovibrionaceae</taxon>
        <taxon>Bilophila</taxon>
    </lineage>
</organism>
<keyword evidence="4" id="KW-1003">Cell membrane</keyword>
<dbReference type="InterPro" id="IPR051045">
    <property type="entry name" value="TonB-dependent_transducer"/>
</dbReference>
<evidence type="ECO:0000256" key="9">
    <source>
        <dbReference type="ARBA" id="ARBA00023136"/>
    </source>
</evidence>
<reference evidence="12 13" key="1">
    <citation type="submission" date="2010-10" db="EMBL/GenBank/DDBJ databases">
        <authorList>
            <consortium name="The Broad Institute Genome Sequencing Platform"/>
            <person name="Ward D."/>
            <person name="Earl A."/>
            <person name="Feldgarden M."/>
            <person name="Young S.K."/>
            <person name="Gargeya S."/>
            <person name="Zeng Q."/>
            <person name="Alvarado L."/>
            <person name="Berlin A."/>
            <person name="Bochicchio J."/>
            <person name="Chapman S.B."/>
            <person name="Chen Z."/>
            <person name="Freedman E."/>
            <person name="Gellesch M."/>
            <person name="Goldberg J."/>
            <person name="Griggs A."/>
            <person name="Gujja S."/>
            <person name="Heilman E."/>
            <person name="Heiman D."/>
            <person name="Howarth C."/>
            <person name="Mehta T."/>
            <person name="Neiman D."/>
            <person name="Pearson M."/>
            <person name="Roberts A."/>
            <person name="Saif S."/>
            <person name="Shea T."/>
            <person name="Shenoy N."/>
            <person name="Sisk P."/>
            <person name="Stolte C."/>
            <person name="Sykes S."/>
            <person name="White J."/>
            <person name="Yandava C."/>
            <person name="Allen-Vercoe E."/>
            <person name="Sibley C."/>
            <person name="Ambrose C.E."/>
            <person name="Strauss J."/>
            <person name="Daigneault M."/>
            <person name="Haas B."/>
            <person name="Nusbaum C."/>
            <person name="Birren B."/>
        </authorList>
    </citation>
    <scope>NUCLEOTIDE SEQUENCE [LARGE SCALE GENOMIC DNA]</scope>
    <source>
        <strain evidence="12 13">3_1_6</strain>
    </source>
</reference>
<sequence length="280" mass="29368">MLSARSQVSVRPLYGVEEFRKSRSMAGGMTGGLVLLALAVCLMTPSVKILTPPKAPSSIMLMRVIRPEPTPEAKPVQPDAMRKLLSPESEVTIPVPPPVVERPKPPQEAPKTVAPEPVKPKPVKKAPPVKKTRPVVRQPEKPVPSSAPVGQQTEIPPIAGGTGVSSVAAAAPSAPVGGTQERPDDKSKALGAILDALNRHKRYPKQARRIGAEGTVQLLVTISADGKVSACSLGKGSGFGVLDTATERLGEKLVGLDIPSVRGGKGFQVLVPVRYSLKDA</sequence>
<evidence type="ECO:0000256" key="8">
    <source>
        <dbReference type="ARBA" id="ARBA00022989"/>
    </source>
</evidence>
<dbReference type="GO" id="GO:0015031">
    <property type="term" value="P:protein transport"/>
    <property type="evidence" value="ECO:0007669"/>
    <property type="project" value="UniProtKB-KW"/>
</dbReference>
<evidence type="ECO:0000313" key="13">
    <source>
        <dbReference type="Proteomes" id="UP000006034"/>
    </source>
</evidence>
<keyword evidence="5" id="KW-0997">Cell inner membrane</keyword>
<evidence type="ECO:0000256" key="6">
    <source>
        <dbReference type="ARBA" id="ARBA00022692"/>
    </source>
</evidence>
<reference evidence="12 13" key="2">
    <citation type="submission" date="2013-04" db="EMBL/GenBank/DDBJ databases">
        <title>The Genome Sequence of Bilophila wadsworthia 3_1_6.</title>
        <authorList>
            <consortium name="The Broad Institute Genomics Platform"/>
            <person name="Earl A."/>
            <person name="Ward D."/>
            <person name="Feldgarden M."/>
            <person name="Gevers D."/>
            <person name="Sibley C."/>
            <person name="Strauss J."/>
            <person name="Allen-Vercoe E."/>
            <person name="Walker B."/>
            <person name="Young S."/>
            <person name="Zeng Q."/>
            <person name="Gargeya S."/>
            <person name="Fitzgerald M."/>
            <person name="Haas B."/>
            <person name="Abouelleil A."/>
            <person name="Allen A.W."/>
            <person name="Alvarado L."/>
            <person name="Arachchi H.M."/>
            <person name="Berlin A.M."/>
            <person name="Chapman S.B."/>
            <person name="Gainer-Dewar J."/>
            <person name="Goldberg J."/>
            <person name="Griggs A."/>
            <person name="Gujja S."/>
            <person name="Hansen M."/>
            <person name="Howarth C."/>
            <person name="Imamovic A."/>
            <person name="Ireland A."/>
            <person name="Larimer J."/>
            <person name="McCowan C."/>
            <person name="Murphy C."/>
            <person name="Pearson M."/>
            <person name="Poon T.W."/>
            <person name="Priest M."/>
            <person name="Roberts A."/>
            <person name="Saif S."/>
            <person name="Shea T."/>
            <person name="Sisk P."/>
            <person name="Sykes S."/>
            <person name="Wortman J."/>
            <person name="Nusbaum C."/>
            <person name="Birren B."/>
        </authorList>
    </citation>
    <scope>NUCLEOTIDE SEQUENCE [LARGE SCALE GENOMIC DNA]</scope>
    <source>
        <strain evidence="12 13">3_1_6</strain>
    </source>
</reference>
<keyword evidence="7" id="KW-0653">Protein transport</keyword>
<keyword evidence="8" id="KW-1133">Transmembrane helix</keyword>
<evidence type="ECO:0000259" key="11">
    <source>
        <dbReference type="PROSITE" id="PS52015"/>
    </source>
</evidence>
<feature type="region of interest" description="Disordered" evidence="10">
    <location>
        <begin position="87"/>
        <end position="185"/>
    </location>
</feature>
<protein>
    <submittedName>
        <fullName evidence="12">TonB family domain-containing protein</fullName>
    </submittedName>
</protein>
<dbReference type="OrthoDB" id="5465468at2"/>
<feature type="compositionally biased region" description="Basic residues" evidence="10">
    <location>
        <begin position="121"/>
        <end position="134"/>
    </location>
</feature>
<dbReference type="PROSITE" id="PS52015">
    <property type="entry name" value="TONB_CTD"/>
    <property type="match status" value="1"/>
</dbReference>
<keyword evidence="9" id="KW-0472">Membrane</keyword>
<evidence type="ECO:0000313" key="12">
    <source>
        <dbReference type="EMBL" id="EFV43008.2"/>
    </source>
</evidence>
<keyword evidence="3" id="KW-0813">Transport</keyword>
<dbReference type="Proteomes" id="UP000006034">
    <property type="component" value="Unassembled WGS sequence"/>
</dbReference>
<evidence type="ECO:0000256" key="2">
    <source>
        <dbReference type="ARBA" id="ARBA00006555"/>
    </source>
</evidence>
<proteinExistence type="inferred from homology"/>
<accession>E5YAJ6</accession>
<comment type="subcellular location">
    <subcellularLocation>
        <location evidence="1">Cell inner membrane</location>
        <topology evidence="1">Single-pass membrane protein</topology>
        <orientation evidence="1">Periplasmic side</orientation>
    </subcellularLocation>
</comment>
<gene>
    <name evidence="12" type="ORF">HMPREF0179_03217</name>
</gene>
<feature type="compositionally biased region" description="Low complexity" evidence="10">
    <location>
        <begin position="164"/>
        <end position="179"/>
    </location>
</feature>
<evidence type="ECO:0000256" key="1">
    <source>
        <dbReference type="ARBA" id="ARBA00004383"/>
    </source>
</evidence>
<dbReference type="GO" id="GO:0005886">
    <property type="term" value="C:plasma membrane"/>
    <property type="evidence" value="ECO:0007669"/>
    <property type="project" value="UniProtKB-SubCell"/>
</dbReference>
<dbReference type="NCBIfam" id="TIGR01352">
    <property type="entry name" value="tonB_Cterm"/>
    <property type="match status" value="1"/>
</dbReference>
<dbReference type="RefSeq" id="WP_016360437.1">
    <property type="nucleotide sequence ID" value="NZ_KE150238.1"/>
</dbReference>
<comment type="similarity">
    <text evidence="2">Belongs to the TonB family.</text>
</comment>
<dbReference type="eggNOG" id="COG0810">
    <property type="taxonomic scope" value="Bacteria"/>
</dbReference>
<dbReference type="InterPro" id="IPR037682">
    <property type="entry name" value="TonB_C"/>
</dbReference>
<dbReference type="EMBL" id="ADCP02000001">
    <property type="protein sequence ID" value="EFV43008.2"/>
    <property type="molecule type" value="Genomic_DNA"/>
</dbReference>
<dbReference type="InterPro" id="IPR006260">
    <property type="entry name" value="TonB/TolA_C"/>
</dbReference>
<dbReference type="SUPFAM" id="SSF74653">
    <property type="entry name" value="TolA/TonB C-terminal domain"/>
    <property type="match status" value="1"/>
</dbReference>
<feature type="domain" description="TonB C-terminal" evidence="11">
    <location>
        <begin position="188"/>
        <end position="280"/>
    </location>
</feature>
<comment type="caution">
    <text evidence="12">The sequence shown here is derived from an EMBL/GenBank/DDBJ whole genome shotgun (WGS) entry which is preliminary data.</text>
</comment>